<feature type="transmembrane region" description="Helical" evidence="3">
    <location>
        <begin position="303"/>
        <end position="327"/>
    </location>
</feature>
<feature type="compositionally biased region" description="Pro residues" evidence="2">
    <location>
        <begin position="94"/>
        <end position="112"/>
    </location>
</feature>
<feature type="transmembrane region" description="Helical" evidence="3">
    <location>
        <begin position="262"/>
        <end position="282"/>
    </location>
</feature>
<comment type="caution">
    <text evidence="4">The sequence shown here is derived from an EMBL/GenBank/DDBJ whole genome shotgun (WGS) entry which is preliminary data.</text>
</comment>
<keyword evidence="3" id="KW-0812">Transmembrane</keyword>
<evidence type="ECO:0000256" key="3">
    <source>
        <dbReference type="SAM" id="Phobius"/>
    </source>
</evidence>
<keyword evidence="5" id="KW-1185">Reference proteome</keyword>
<feature type="transmembrane region" description="Helical" evidence="3">
    <location>
        <begin position="799"/>
        <end position="818"/>
    </location>
</feature>
<feature type="transmembrane region" description="Helical" evidence="3">
    <location>
        <begin position="634"/>
        <end position="654"/>
    </location>
</feature>
<evidence type="ECO:0000313" key="4">
    <source>
        <dbReference type="EMBL" id="GII24983.1"/>
    </source>
</evidence>
<reference evidence="4" key="1">
    <citation type="submission" date="2021-01" db="EMBL/GenBank/DDBJ databases">
        <title>Whole genome shotgun sequence of Planosporangium mesophilum NBRC 109066.</title>
        <authorList>
            <person name="Komaki H."/>
            <person name="Tamura T."/>
        </authorList>
    </citation>
    <scope>NUCLEOTIDE SEQUENCE</scope>
    <source>
        <strain evidence="4">NBRC 109066</strain>
    </source>
</reference>
<feature type="region of interest" description="Disordered" evidence="2">
    <location>
        <begin position="578"/>
        <end position="599"/>
    </location>
</feature>
<sequence>MNDPHPATYPCPACQTPADLATGCPGCGRRPDPEAAEVIRLGEEIQRLTLEVEQARRGYADAVERLRTTQQQRDELAARVRTRTTAEQAAPVPVGAPAPVPAPGIPPAPAAPARPEASSRTVQSVLFILGSLLLGSAAIVFTAVAWATFGVVGRAAVLAAVTVLFLAVPPVALLRRLTGTAETFAALGLLLVLLDGYAAWYVDLAGVQSLAPASYAGIACAVTAAVALGYGAATQLAGPRFAALVVAQPVLPLLVVDAGLGMAGWAGVLTALAAANLAVAWWTGRRGHAKAAPSLPRVDALSILAWVVTGGALLAAAGPMIGALVTADAYGSAIRTGLVLILAAAVVVAAAMVGPVAELRHVAAGGATLAVLTAVARVTVVGRPSWALAAVAAEIAALAAVVRALPGRVRPGPRVAALLTAGVPGLGAAIWALLVGLMTAAVAVPAWRTGIQPVSGSNWWPPVAIALLGFALAVLLPRRAAVEAAVGTAAVLALAVPRTVSLPWWTPSILDGLVVVPLALASVTARSVRGSAVYGGVAGLLAAHAILAGLARPAGVTVVLAALVVVATTVAVLGRATAAPAEPGQPAEPGKPAEPGQPAEPARRVVGAAAAGVALLALPGLVAAVGTTAGAEPATVRGLALAGLVVAVTAVLVLRRVQPAYAVAGAGAVLLGGAGVAIAAVAATPEPYGVHCALAVLCDAVAVLAVLPAVRRRPWAGPFAAVLATVPAGPVLAAVAPAAWAVLVGPYNHLDAIWSGAPAGVGLGAPVPTGPYALGPAAAALTLLTLALLVAFRAVLSPAAPWAALPATPAILAAAAAWNAPWPIVPALSLAIGLAAALAGALRRPSPATGESGRPSPTDVEPGLPSLALAAVAAVATGAGLAGAFATRAATLTALAVILVVATLCGLAGRVLVARAAGWLVAAASAAGLALASALAADASAQRAAFWVLGAAALTLAASAAASARQTDALRVEAWQADARPLNDRRVEAWLLEGAAHATALVALLLTVGSVRYTAGVCTLWGLALGLRALRPGEPAGARRLRVAAAAGCELVAYWLLLVAGHVAVLEAYTLPAAAVALLAGWLAARTRPVLRSWSAYGPALLAVFGPSLAVLLTGVGEPARRLAVGGAAVIVVVAGSVRRRQAPVVVGGATLALVAVHEAVLVWDLVPRWIPLAIGGLLLVGLAVTYERRRRDVARLREAVGRMR</sequence>
<feature type="transmembrane region" description="Helical" evidence="3">
    <location>
        <begin position="386"/>
        <end position="405"/>
    </location>
</feature>
<evidence type="ECO:0000313" key="5">
    <source>
        <dbReference type="Proteomes" id="UP000599074"/>
    </source>
</evidence>
<feature type="transmembrane region" description="Helical" evidence="3">
    <location>
        <begin position="556"/>
        <end position="574"/>
    </location>
</feature>
<feature type="transmembrane region" description="Helical" evidence="3">
    <location>
        <begin position="240"/>
        <end position="256"/>
    </location>
</feature>
<feature type="transmembrane region" description="Helical" evidence="3">
    <location>
        <begin position="1170"/>
        <end position="1187"/>
    </location>
</feature>
<keyword evidence="1" id="KW-0175">Coiled coil</keyword>
<evidence type="ECO:0000256" key="1">
    <source>
        <dbReference type="SAM" id="Coils"/>
    </source>
</evidence>
<feature type="transmembrane region" description="Helical" evidence="3">
    <location>
        <begin position="944"/>
        <end position="962"/>
    </location>
</feature>
<feature type="transmembrane region" description="Helical" evidence="3">
    <location>
        <begin position="1069"/>
        <end position="1085"/>
    </location>
</feature>
<feature type="transmembrane region" description="Helical" evidence="3">
    <location>
        <begin position="824"/>
        <end position="842"/>
    </location>
</feature>
<dbReference type="EMBL" id="BOON01000044">
    <property type="protein sequence ID" value="GII24983.1"/>
    <property type="molecule type" value="Genomic_DNA"/>
</dbReference>
<accession>A0A8J3TDU6</accession>
<evidence type="ECO:0000256" key="2">
    <source>
        <dbReference type="SAM" id="MobiDB-lite"/>
    </source>
</evidence>
<feature type="transmembrane region" description="Helical" evidence="3">
    <location>
        <begin position="1097"/>
        <end position="1116"/>
    </location>
</feature>
<dbReference type="NCBIfam" id="NF047321">
    <property type="entry name" value="SCO7613_CTERM"/>
    <property type="match status" value="1"/>
</dbReference>
<protein>
    <submittedName>
        <fullName evidence="4">Uncharacterized protein</fullName>
    </submittedName>
</protein>
<feature type="transmembrane region" description="Helical" evidence="3">
    <location>
        <begin position="772"/>
        <end position="792"/>
    </location>
</feature>
<feature type="transmembrane region" description="Helical" evidence="3">
    <location>
        <begin position="1122"/>
        <end position="1138"/>
    </location>
</feature>
<feature type="transmembrane region" description="Helical" evidence="3">
    <location>
        <begin position="214"/>
        <end position="233"/>
    </location>
</feature>
<feature type="transmembrane region" description="Helical" evidence="3">
    <location>
        <begin position="532"/>
        <end position="550"/>
    </location>
</feature>
<feature type="transmembrane region" description="Helical" evidence="3">
    <location>
        <begin position="361"/>
        <end position="380"/>
    </location>
</feature>
<feature type="transmembrane region" description="Helical" evidence="3">
    <location>
        <begin position="333"/>
        <end position="354"/>
    </location>
</feature>
<feature type="transmembrane region" description="Helical" evidence="3">
    <location>
        <begin position="1145"/>
        <end position="1164"/>
    </location>
</feature>
<feature type="transmembrane region" description="Helical" evidence="3">
    <location>
        <begin position="892"/>
        <end position="912"/>
    </location>
</feature>
<feature type="transmembrane region" description="Helical" evidence="3">
    <location>
        <begin position="719"/>
        <end position="743"/>
    </location>
</feature>
<feature type="transmembrane region" description="Helical" evidence="3">
    <location>
        <begin position="459"/>
        <end position="476"/>
    </location>
</feature>
<keyword evidence="3" id="KW-0472">Membrane</keyword>
<feature type="transmembrane region" description="Helical" evidence="3">
    <location>
        <begin position="155"/>
        <end position="174"/>
    </location>
</feature>
<keyword evidence="3" id="KW-1133">Transmembrane helix</keyword>
<feature type="transmembrane region" description="Helical" evidence="3">
    <location>
        <begin position="417"/>
        <end position="447"/>
    </location>
</feature>
<dbReference type="AlphaFoldDB" id="A0A8J3TDU6"/>
<feature type="transmembrane region" description="Helical" evidence="3">
    <location>
        <begin position="863"/>
        <end position="886"/>
    </location>
</feature>
<feature type="transmembrane region" description="Helical" evidence="3">
    <location>
        <begin position="688"/>
        <end position="707"/>
    </location>
</feature>
<gene>
    <name evidence="4" type="ORF">Pme01_45800</name>
</gene>
<dbReference type="Proteomes" id="UP000599074">
    <property type="component" value="Unassembled WGS sequence"/>
</dbReference>
<feature type="transmembrane region" description="Helical" evidence="3">
    <location>
        <begin position="605"/>
        <end position="628"/>
    </location>
</feature>
<dbReference type="RefSeq" id="WP_168114003.1">
    <property type="nucleotide sequence ID" value="NZ_BOON01000044.1"/>
</dbReference>
<organism evidence="4 5">
    <name type="scientific">Planosporangium mesophilum</name>
    <dbReference type="NCBI Taxonomy" id="689768"/>
    <lineage>
        <taxon>Bacteria</taxon>
        <taxon>Bacillati</taxon>
        <taxon>Actinomycetota</taxon>
        <taxon>Actinomycetes</taxon>
        <taxon>Micromonosporales</taxon>
        <taxon>Micromonosporaceae</taxon>
        <taxon>Planosporangium</taxon>
    </lineage>
</organism>
<proteinExistence type="predicted"/>
<name>A0A8J3TDU6_9ACTN</name>
<feature type="transmembrane region" description="Helical" evidence="3">
    <location>
        <begin position="661"/>
        <end position="682"/>
    </location>
</feature>
<dbReference type="InterPro" id="IPR058062">
    <property type="entry name" value="SCO7613_C"/>
</dbReference>
<feature type="region of interest" description="Disordered" evidence="2">
    <location>
        <begin position="79"/>
        <end position="115"/>
    </location>
</feature>
<feature type="transmembrane region" description="Helical" evidence="3">
    <location>
        <begin position="989"/>
        <end position="1007"/>
    </location>
</feature>
<feature type="transmembrane region" description="Helical" evidence="3">
    <location>
        <begin position="124"/>
        <end position="149"/>
    </location>
</feature>
<feature type="transmembrane region" description="Helical" evidence="3">
    <location>
        <begin position="181"/>
        <end position="202"/>
    </location>
</feature>
<feature type="transmembrane region" description="Helical" evidence="3">
    <location>
        <begin position="919"/>
        <end position="938"/>
    </location>
</feature>
<feature type="coiled-coil region" evidence="1">
    <location>
        <begin position="38"/>
        <end position="79"/>
    </location>
</feature>